<dbReference type="OrthoDB" id="120976at2759"/>
<keyword evidence="1" id="KW-0694">RNA-binding</keyword>
<dbReference type="AlphaFoldDB" id="A0A8S4P307"/>
<dbReference type="GO" id="GO:0003723">
    <property type="term" value="F:RNA binding"/>
    <property type="evidence" value="ECO:0007669"/>
    <property type="project" value="UniProtKB-UniRule"/>
</dbReference>
<proteinExistence type="predicted"/>
<gene>
    <name evidence="4" type="ORF">OFUS_LOCUS14176</name>
</gene>
<organism evidence="4 5">
    <name type="scientific">Owenia fusiformis</name>
    <name type="common">Polychaete worm</name>
    <dbReference type="NCBI Taxonomy" id="6347"/>
    <lineage>
        <taxon>Eukaryota</taxon>
        <taxon>Metazoa</taxon>
        <taxon>Spiralia</taxon>
        <taxon>Lophotrochozoa</taxon>
        <taxon>Annelida</taxon>
        <taxon>Polychaeta</taxon>
        <taxon>Sedentaria</taxon>
        <taxon>Canalipalpata</taxon>
        <taxon>Sabellida</taxon>
        <taxon>Oweniida</taxon>
        <taxon>Oweniidae</taxon>
        <taxon>Owenia</taxon>
    </lineage>
</organism>
<feature type="compositionally biased region" description="Polar residues" evidence="2">
    <location>
        <begin position="18"/>
        <end position="42"/>
    </location>
</feature>
<feature type="compositionally biased region" description="Acidic residues" evidence="2">
    <location>
        <begin position="50"/>
        <end position="59"/>
    </location>
</feature>
<dbReference type="InterPro" id="IPR032675">
    <property type="entry name" value="LRR_dom_sf"/>
</dbReference>
<dbReference type="SMART" id="SM00368">
    <property type="entry name" value="LRR_RI"/>
    <property type="match status" value="8"/>
</dbReference>
<dbReference type="InterPro" id="IPR052394">
    <property type="entry name" value="LRR-containing"/>
</dbReference>
<feature type="region of interest" description="Disordered" evidence="2">
    <location>
        <begin position="1"/>
        <end position="77"/>
    </location>
</feature>
<accession>A0A8S4P307</accession>
<evidence type="ECO:0000256" key="2">
    <source>
        <dbReference type="SAM" id="MobiDB-lite"/>
    </source>
</evidence>
<feature type="compositionally biased region" description="Low complexity" evidence="2">
    <location>
        <begin position="210"/>
        <end position="223"/>
    </location>
</feature>
<dbReference type="InterPro" id="IPR012677">
    <property type="entry name" value="Nucleotide-bd_a/b_plait_sf"/>
</dbReference>
<feature type="compositionally biased region" description="Basic and acidic residues" evidence="2">
    <location>
        <begin position="333"/>
        <end position="348"/>
    </location>
</feature>
<comment type="caution">
    <text evidence="4">The sequence shown here is derived from an EMBL/GenBank/DDBJ whole genome shotgun (WGS) entry which is preliminary data.</text>
</comment>
<dbReference type="InterPro" id="IPR001611">
    <property type="entry name" value="Leu-rich_rpt"/>
</dbReference>
<evidence type="ECO:0000259" key="3">
    <source>
        <dbReference type="PROSITE" id="PS50102"/>
    </source>
</evidence>
<keyword evidence="5" id="KW-1185">Reference proteome</keyword>
<feature type="region of interest" description="Disordered" evidence="2">
    <location>
        <begin position="129"/>
        <end position="148"/>
    </location>
</feature>
<evidence type="ECO:0000256" key="1">
    <source>
        <dbReference type="PROSITE-ProRule" id="PRU00176"/>
    </source>
</evidence>
<feature type="compositionally biased region" description="Basic and acidic residues" evidence="2">
    <location>
        <begin position="284"/>
        <end position="299"/>
    </location>
</feature>
<evidence type="ECO:0000313" key="4">
    <source>
        <dbReference type="EMBL" id="CAH1788691.1"/>
    </source>
</evidence>
<feature type="compositionally biased region" description="Basic and acidic residues" evidence="2">
    <location>
        <begin position="226"/>
        <end position="250"/>
    </location>
</feature>
<dbReference type="Gene3D" id="3.80.10.10">
    <property type="entry name" value="Ribonuclease Inhibitor"/>
    <property type="match status" value="4"/>
</dbReference>
<dbReference type="SUPFAM" id="SSF54928">
    <property type="entry name" value="RNA-binding domain, RBD"/>
    <property type="match status" value="1"/>
</dbReference>
<reference evidence="4" key="1">
    <citation type="submission" date="2022-03" db="EMBL/GenBank/DDBJ databases">
        <authorList>
            <person name="Martin C."/>
        </authorList>
    </citation>
    <scope>NUCLEOTIDE SEQUENCE</scope>
</reference>
<feature type="compositionally biased region" description="Basic and acidic residues" evidence="2">
    <location>
        <begin position="137"/>
        <end position="146"/>
    </location>
</feature>
<dbReference type="Proteomes" id="UP000749559">
    <property type="component" value="Unassembled WGS sequence"/>
</dbReference>
<dbReference type="Gene3D" id="3.30.70.330">
    <property type="match status" value="1"/>
</dbReference>
<dbReference type="InterPro" id="IPR000504">
    <property type="entry name" value="RRM_dom"/>
</dbReference>
<dbReference type="InterPro" id="IPR035979">
    <property type="entry name" value="RBD_domain_sf"/>
</dbReference>
<dbReference type="EMBL" id="CAIIXF020000007">
    <property type="protein sequence ID" value="CAH1788691.1"/>
    <property type="molecule type" value="Genomic_DNA"/>
</dbReference>
<feature type="compositionally biased region" description="Polar residues" evidence="2">
    <location>
        <begin position="268"/>
        <end position="283"/>
    </location>
</feature>
<feature type="compositionally biased region" description="Low complexity" evidence="2">
    <location>
        <begin position="251"/>
        <end position="261"/>
    </location>
</feature>
<evidence type="ECO:0000313" key="5">
    <source>
        <dbReference type="Proteomes" id="UP000749559"/>
    </source>
</evidence>
<dbReference type="CDD" id="cd00590">
    <property type="entry name" value="RRM_SF"/>
    <property type="match status" value="1"/>
</dbReference>
<name>A0A8S4P307_OWEFU</name>
<feature type="region of interest" description="Disordered" evidence="2">
    <location>
        <begin position="208"/>
        <end position="355"/>
    </location>
</feature>
<dbReference type="PANTHER" id="PTHR24114:SF2">
    <property type="entry name" value="F-BOX DOMAIN-CONTAINING PROTEIN-RELATED"/>
    <property type="match status" value="1"/>
</dbReference>
<dbReference type="PANTHER" id="PTHR24114">
    <property type="entry name" value="LEUCINE RICH REPEAT FAMILY PROTEIN"/>
    <property type="match status" value="1"/>
</dbReference>
<sequence length="1171" mass="128046">MGCGSSTPDTNGGRKSPSKQSSTDLTTQRMVQSNTAIKQPSQAKEHVQEDDTNGADEENQVNNEHPGKVHTQDIEPCDLDMSKSVEVNKVIQNEEPDNEPNSCQLYNMVDHADNAISNQSIQINTADEPSTTAYEHPSCDDAKQSESKSSIVNEISNIHDSSKTNTVELKSNRTILPHLRSHGSCRSMNAVKTERAKMILLPIDKKHIINDNSNTPTSHTNSNDQLKLEKAEVPVEDTNTKSIEHLDKLETTSTTPPTGGSDAETIIVNDTTQEELNTNQSNDTVKEEPNTNDNTKDELNTNNSNDTTEEDMNTNQSNDATGEESKTNQSNDTIKEELNTIDTTKDELNTNNSNDTGEELKAIAKRQQDFASGNRLISELVNAEELLKLANKDVRRLTLLRAPPYRLKLKDLLKKLEYLTELDLSGNSMGPQGFRAIMFALCNNSTLTHLNIAGNQTDTDSAASIGKMLSCNNSLMYLDISGNSLGKDFLSRSVASGLKVNTSLQVFKLQSCGSSDLTAMLESLVENTSLQHLDISSNALVDGTKSGRLIAEIILSKASRLCTLEMRSCGITAEGMSHIGEALKHNETLSLVNMGSNQGSSLASLMDTLCVCLEHSKLQTVHLDDMKCTDASPWKPVSEKCSGLSCVETLGLSNCGLNDDVMKTFSTWMGNSLSKLRELNLSNNPELTETSLASWRATGTSLEKLQWGLNNGAKIQPILESSFTKLKELNIRKCKMSPLDVSTLTPIVRGEKIQMLNLDGIKLSGSDALSALLGKGCNLHSLSLAGCALNDNDLAPVSHALKSGVPLFTIKMSANRISDVGVILLVEGLKTSQSQTLELLDLANNKIEDDGCVQLAEFFKSQSQCKIHTLLLNSNAIGSVGVKALVECLHKDTSLTILQLSNQRASFEEEEIEELFEALRVTLGYEAIGEDSLCTLPYLKHGLQLQLLNMGGDPGSLGRSIDCAAIATDYRKHKLPLLTFSHALQIAACLKGNDTGECLLTEEEWNSIVGMDKRAPTWLQLCEHRDRAVYLSSLPASVTTQKLEGMLEMEADCSINEICLMKDPVLQKNNGLAWVLMADVDSVHRALDFFNTGQAVMFGQAFTISHLEVCVDDEANDSAAAVARRDMAQRLETRRKDEQSHNALLLQSAAESKARHEYRALHPAYADGRIW</sequence>
<dbReference type="PROSITE" id="PS50102">
    <property type="entry name" value="RRM"/>
    <property type="match status" value="1"/>
</dbReference>
<feature type="domain" description="RRM" evidence="3">
    <location>
        <begin position="1027"/>
        <end position="1109"/>
    </location>
</feature>
<protein>
    <recommendedName>
        <fullName evidence="3">RRM domain-containing protein</fullName>
    </recommendedName>
</protein>
<feature type="compositionally biased region" description="Polar residues" evidence="2">
    <location>
        <begin position="1"/>
        <end position="10"/>
    </location>
</feature>
<dbReference type="Pfam" id="PF13516">
    <property type="entry name" value="LRR_6"/>
    <property type="match status" value="5"/>
</dbReference>
<dbReference type="SUPFAM" id="SSF52047">
    <property type="entry name" value="RNI-like"/>
    <property type="match status" value="2"/>
</dbReference>